<reference evidence="1" key="2">
    <citation type="submission" date="2023-02" db="EMBL/GenBank/DDBJ databases">
        <authorList>
            <person name="Concha-Toloza M."/>
            <person name="Lopez-Cantillo M."/>
            <person name="Molina-Mora J."/>
            <person name="Collado L."/>
        </authorList>
    </citation>
    <scope>NUCLEOTIDE SEQUENCE</scope>
    <source>
        <strain evidence="1">FR1p153A2</strain>
    </source>
</reference>
<evidence type="ECO:0000313" key="1">
    <source>
        <dbReference type="EMBL" id="MDK2042184.1"/>
    </source>
</evidence>
<accession>A0AAW6VJ21</accession>
<reference evidence="1" key="1">
    <citation type="journal article" date="2023" name="Antibiotics">
        <title>Genomic Characterization of Antibiotic-Resistant Campylobacterales Isolated from Chilean Poultry Meat.</title>
        <authorList>
            <person name="Concha-Toloza M."/>
            <person name="Lopez-Cantillo M."/>
            <person name="Molina-Mora J.A."/>
            <person name="Collado L."/>
        </authorList>
    </citation>
    <scope>NUCLEOTIDE SEQUENCE</scope>
    <source>
        <strain evidence="1">FR1p153A2</strain>
    </source>
</reference>
<evidence type="ECO:0000313" key="2">
    <source>
        <dbReference type="Proteomes" id="UP001237501"/>
    </source>
</evidence>
<comment type="caution">
    <text evidence="1">The sequence shown here is derived from an EMBL/GenBank/DDBJ whole genome shotgun (WGS) entry which is preliminary data.</text>
</comment>
<name>A0AAW6VJ21_9BACT</name>
<organism evidence="1 2">
    <name type="scientific">Aliarcobacter butzleri</name>
    <dbReference type="NCBI Taxonomy" id="28197"/>
    <lineage>
        <taxon>Bacteria</taxon>
        <taxon>Pseudomonadati</taxon>
        <taxon>Campylobacterota</taxon>
        <taxon>Epsilonproteobacteria</taxon>
        <taxon>Campylobacterales</taxon>
        <taxon>Arcobacteraceae</taxon>
        <taxon>Aliarcobacter</taxon>
    </lineage>
</organism>
<proteinExistence type="predicted"/>
<dbReference type="AlphaFoldDB" id="A0AAW6VJ21"/>
<dbReference type="EMBL" id="JAQTJK010000015">
    <property type="protein sequence ID" value="MDK2042184.1"/>
    <property type="molecule type" value="Genomic_DNA"/>
</dbReference>
<protein>
    <recommendedName>
        <fullName evidence="3">WYL domain-containing protein</fullName>
    </recommendedName>
</protein>
<gene>
    <name evidence="1" type="ORF">PT517_10405</name>
</gene>
<dbReference type="RefSeq" id="WP_151948050.1">
    <property type="nucleotide sequence ID" value="NZ_CABVRF010000033.1"/>
</dbReference>
<dbReference type="Proteomes" id="UP001237501">
    <property type="component" value="Unassembled WGS sequence"/>
</dbReference>
<evidence type="ECO:0008006" key="3">
    <source>
        <dbReference type="Google" id="ProtNLM"/>
    </source>
</evidence>
<sequence length="385" mass="46553">MSSYEKLRYLVKKLFKYEYIEKNLPEFDYYGITKDVYKECIKKFNQAKLIISSQKGVNHLKNDLLNNNYFYDNDKNVSLVSSIVHLEDKIKKHEIINYVFKSVPKRIKFMLNNHFSNKFNENLSMLLDNDHRFCYFSQIMKLNLNEIKNICRISIDDEVQDIDIVPLEYFIYENNWYLCCYNLKLNEIDIICSSKIIKSILQLNRDFHQYIDKKDIDSKIIQYVENFHKDEEFLIKVNVATLNQIIELSLTKKISVYEEREKIFNTSEKKKYYADVGRFDIKNLNPKNNILKEDTIIKISKKVLLIEEDFIEKTKKEIKKVKKRLYKIDLNTKLISMPNYYFSYEEEKFYEDKKYFVKITTSNKKFDLITKIFKIEVVDPDLYRM</sequence>